<dbReference type="NCBIfam" id="NF045579">
    <property type="entry name" value="rhamnoside_JR"/>
    <property type="match status" value="1"/>
</dbReference>
<dbReference type="PANTHER" id="PTHR36848">
    <property type="entry name" value="DNA-BINDING PROTEIN (PUTATIVE SECRETED PROTEIN)-RELATED"/>
    <property type="match status" value="1"/>
</dbReference>
<sequence length="833" mass="92011">MLDRLKQTFVHPPDEFTPVPFWFWNDELSKEEIIRQIRDFHAKEVAGFVLHPRMGLPRSQPYLGPEFLDLAEAAVKEAAELGMQVILYDEGMYPSGAANGLVVKRNPAFASRGLQLTEHPCAGAGSTRLQLSRAPGEHIVAVLAVRKVSEKEIDPKATRQLQSSTGETIEFTPPGEGTWSILVLKDTFSKGTIRGIHEGQDDGDADAPLAADLLNPEAVQAFIELTHEKYYAKLGAYFGSTVIAMFTDEPDLLGRRHLRGLKPWTTDLLEEVLVAGVGPEELPALWLEAGEETQRIRSAYEHAVYLRMTRSYYKPLYDWCEAHGVALTGHPAASDDIGLLKYFHIPGQDVVWRFIAPENDLGVTGVHSTLGKCSADSARHRGRRRNLNEAFGVCGKESGWALKADEMKWYLDWLFVRGVNLISPHAFYYSIRDQRRDERPPDVGPNNIWWPEYRRFSRYIKRMSWLMTDSVNQAQVAVLTPPAGLPWKSVRGLYERQLEFNYLEEELLHSACELDGGVLRIADQAYRAVLVEDGSRFGAETWSRLQTFAEQGGLVIEAVEEERGRGSGADIGQQRTTPAGAAELLEAALGRGASLSPAHRDIRISHVVKEGVHFFCVVNEGETAYEGAFCLPAAVSGRTEIWHPWHGTVEAAAAVPAEHGAELSLRIERRESLVIAVDPGQSAAPASADAGRLRLTEEIPVTAGWRVQGAPGVEEPASLSSWTEWEGMAHYSGTVVYECSLPLDGRTAGGNAKIVLDLGEAHELVRVWVNGREAGAVMWSPYRFQVGELLHEGDNELTVAVTNTLANRYDGQSLPSGLIGPVKLSVYTAGEER</sequence>
<dbReference type="HOGENOM" id="CLU_010993_0_0_9"/>
<dbReference type="RefSeq" id="WP_013916043.1">
    <property type="nucleotide sequence ID" value="NC_015690.1"/>
</dbReference>
<dbReference type="AlphaFoldDB" id="F8F7X8"/>
<protein>
    <recommendedName>
        <fullName evidence="3">Glycoside hydrolase family 2 sugar binding protein</fullName>
    </recommendedName>
</protein>
<evidence type="ECO:0000313" key="1">
    <source>
        <dbReference type="EMBL" id="AEI40882.1"/>
    </source>
</evidence>
<organism evidence="1 2">
    <name type="scientific">Paenibacillus mucilaginosus (strain KNP414)</name>
    <dbReference type="NCBI Taxonomy" id="1036673"/>
    <lineage>
        <taxon>Bacteria</taxon>
        <taxon>Bacillati</taxon>
        <taxon>Bacillota</taxon>
        <taxon>Bacilli</taxon>
        <taxon>Bacillales</taxon>
        <taxon>Paenibacillaceae</taxon>
        <taxon>Paenibacillus</taxon>
    </lineage>
</organism>
<dbReference type="SUPFAM" id="SSF49785">
    <property type="entry name" value="Galactose-binding domain-like"/>
    <property type="match status" value="1"/>
</dbReference>
<dbReference type="KEGG" id="pms:KNP414_02321"/>
<evidence type="ECO:0008006" key="3">
    <source>
        <dbReference type="Google" id="ProtNLM"/>
    </source>
</evidence>
<dbReference type="Proteomes" id="UP000006620">
    <property type="component" value="Chromosome"/>
</dbReference>
<dbReference type="InterPro" id="IPR008979">
    <property type="entry name" value="Galactose-bd-like_sf"/>
</dbReference>
<dbReference type="PANTHER" id="PTHR36848:SF2">
    <property type="entry name" value="SECRETED PROTEIN"/>
    <property type="match status" value="1"/>
</dbReference>
<reference evidence="1 2" key="2">
    <citation type="journal article" date="2013" name="Genome Announc.">
        <title>Genome Sequence of Growth-Improving Paenibacillus mucilaginosus Strain KNP414.</title>
        <authorList>
            <person name="Lu J.J."/>
            <person name="Wang J.F."/>
            <person name="Hu X.F."/>
        </authorList>
    </citation>
    <scope>NUCLEOTIDE SEQUENCE [LARGE SCALE GENOMIC DNA]</scope>
    <source>
        <strain evidence="1 2">KNP414</strain>
    </source>
</reference>
<dbReference type="InterPro" id="IPR053161">
    <property type="entry name" value="Ulvan_degrading_GH"/>
</dbReference>
<dbReference type="Gene3D" id="2.60.120.260">
    <property type="entry name" value="Galactose-binding domain-like"/>
    <property type="match status" value="1"/>
</dbReference>
<evidence type="ECO:0000313" key="2">
    <source>
        <dbReference type="Proteomes" id="UP000006620"/>
    </source>
</evidence>
<name>F8F7X8_PAEMK</name>
<dbReference type="EMBL" id="CP002869">
    <property type="protein sequence ID" value="AEI40882.1"/>
    <property type="molecule type" value="Genomic_DNA"/>
</dbReference>
<gene>
    <name evidence="1" type="ordered locus">KNP414_02321</name>
</gene>
<accession>F8F7X8</accession>
<dbReference type="PATRIC" id="fig|1036673.3.peg.2090"/>
<proteinExistence type="predicted"/>
<reference evidence="2" key="1">
    <citation type="submission" date="2011-06" db="EMBL/GenBank/DDBJ databases">
        <title>Complete genome sequence of Paenibacillus mucilaginosus KNP414.</title>
        <authorList>
            <person name="Wang J."/>
            <person name="Hu S."/>
            <person name="Hu X."/>
            <person name="Zhang B."/>
            <person name="Dong D."/>
            <person name="Zhang S."/>
            <person name="Zhao K."/>
            <person name="Wu D."/>
        </authorList>
    </citation>
    <scope>NUCLEOTIDE SEQUENCE [LARGE SCALE GENOMIC DNA]</scope>
    <source>
        <strain evidence="2">KNP414</strain>
    </source>
</reference>